<evidence type="ECO:0000313" key="1">
    <source>
        <dbReference type="EMBL" id="MBK7424292.1"/>
    </source>
</evidence>
<dbReference type="Proteomes" id="UP000886602">
    <property type="component" value="Unassembled WGS sequence"/>
</dbReference>
<dbReference type="EMBL" id="JADJNC010000027">
    <property type="protein sequence ID" value="MBK7424292.1"/>
    <property type="molecule type" value="Genomic_DNA"/>
</dbReference>
<dbReference type="AlphaFoldDB" id="A0A9D7I9M0"/>
<comment type="caution">
    <text evidence="1">The sequence shown here is derived from an EMBL/GenBank/DDBJ whole genome shotgun (WGS) entry which is preliminary data.</text>
</comment>
<accession>A0A9D7I9M0</accession>
<organism evidence="1 2">
    <name type="scientific">Candidatus Propionivibrio dominans</name>
    <dbReference type="NCBI Taxonomy" id="2954373"/>
    <lineage>
        <taxon>Bacteria</taxon>
        <taxon>Pseudomonadati</taxon>
        <taxon>Pseudomonadota</taxon>
        <taxon>Betaproteobacteria</taxon>
        <taxon>Rhodocyclales</taxon>
        <taxon>Rhodocyclaceae</taxon>
        <taxon>Propionivibrio</taxon>
    </lineage>
</organism>
<evidence type="ECO:0000313" key="2">
    <source>
        <dbReference type="Proteomes" id="UP000886602"/>
    </source>
</evidence>
<protein>
    <recommendedName>
        <fullName evidence="3">Minor tail protein</fullName>
    </recommendedName>
</protein>
<evidence type="ECO:0008006" key="3">
    <source>
        <dbReference type="Google" id="ProtNLM"/>
    </source>
</evidence>
<name>A0A9D7I9M0_9RHOO</name>
<sequence>MMANEKVYLKDPAAILDYAFDWSTWLTSGDSIVSATVVAETGLTVDSSAASGTAVTAWLSDGEPGDLYRVTCQVVTTAGRVDERTMLIEVVQR</sequence>
<proteinExistence type="predicted"/>
<dbReference type="Pfam" id="PF23148">
    <property type="entry name" value="Gp77"/>
    <property type="match status" value="1"/>
</dbReference>
<gene>
    <name evidence="1" type="ORF">IPJ48_15105</name>
</gene>
<dbReference type="InterPro" id="IPR056928">
    <property type="entry name" value="Gp77-like"/>
</dbReference>
<reference evidence="1" key="1">
    <citation type="submission" date="2020-10" db="EMBL/GenBank/DDBJ databases">
        <title>Connecting structure to function with the recovery of over 1000 high-quality activated sludge metagenome-assembled genomes encoding full-length rRNA genes using long-read sequencing.</title>
        <authorList>
            <person name="Singleton C.M."/>
            <person name="Petriglieri F."/>
            <person name="Kristensen J.M."/>
            <person name="Kirkegaard R.H."/>
            <person name="Michaelsen T.Y."/>
            <person name="Andersen M.H."/>
            <person name="Karst S.M."/>
            <person name="Dueholm M.S."/>
            <person name="Nielsen P.H."/>
            <person name="Albertsen M."/>
        </authorList>
    </citation>
    <scope>NUCLEOTIDE SEQUENCE</scope>
    <source>
        <strain evidence="1">EsbW_18-Q3-R4-48_MAXAC.044</strain>
    </source>
</reference>